<dbReference type="Pfam" id="PF04966">
    <property type="entry name" value="OprB"/>
    <property type="match status" value="1"/>
</dbReference>
<dbReference type="Proteomes" id="UP000191901">
    <property type="component" value="Chromosome"/>
</dbReference>
<dbReference type="InterPro" id="IPR007049">
    <property type="entry name" value="Carb-sel_porin_OprB"/>
</dbReference>
<evidence type="ECO:0000256" key="2">
    <source>
        <dbReference type="SAM" id="Coils"/>
    </source>
</evidence>
<evidence type="ECO:0000313" key="5">
    <source>
        <dbReference type="Proteomes" id="UP000191901"/>
    </source>
</evidence>
<dbReference type="STRING" id="1641165.XM38_19025"/>
<dbReference type="OrthoDB" id="568669at2"/>
<comment type="similarity">
    <text evidence="1">Belongs to the OprB family.</text>
</comment>
<feature type="domain" description="SLH" evidence="3">
    <location>
        <begin position="54"/>
        <end position="118"/>
    </location>
</feature>
<feature type="coiled-coil region" evidence="2">
    <location>
        <begin position="132"/>
        <end position="159"/>
    </location>
</feature>
<dbReference type="NCBIfam" id="NF033921">
    <property type="entry name" value="por_somb"/>
    <property type="match status" value="1"/>
</dbReference>
<accession>A0A1Z3HUC6</accession>
<evidence type="ECO:0000259" key="3">
    <source>
        <dbReference type="PROSITE" id="PS51272"/>
    </source>
</evidence>
<dbReference type="EMBL" id="CP021983">
    <property type="protein sequence ID" value="ASC73921.1"/>
    <property type="molecule type" value="Genomic_DNA"/>
</dbReference>
<sequence>MSNLLWKSLLAGPVALGTVLTVASASVAAESAPVEPSVQALGSQDSLELAQVTSVDELSDVLPSDWAYTALQNLVETYGCIEGYPNRTFRGDRALTRYEFAAGLNACLDVISNLIVGGGVGESDLATIRRLQEEFQAELATLRGRVDALEADVAELEANQFSTTTKLRGEVVGHVVAPFDELEGVEDSTTFLSRARLNFDTSFTGRDRLRVRLEAGSGEDALVAARGGDDFEDNGDDFDVAIDDLYYNFPIGERLTIELAAIGRSTDDFATSSIVPWDGNSVSDPGEPPLYDFGMGGSAGIGASFQLTENIFIDGGYSFDANDGSDPLVGLAGSDEQSYFGQVSYLSDFISAAAVYLRGTDGVDFPEVGGFGFVGGADATVTTETIGGLLSLDFGRFIVAGSFGYHDLVEGTAPATADDFTTSWQAGIAVPDLFIEGAELGAFYVALPEFTSGINPWMVEGYYQIPVNEFIEITPSLIYGDIDSGVADEEAFYGAIRAKFKF</sequence>
<protein>
    <recommendedName>
        <fullName evidence="3">SLH domain-containing protein</fullName>
    </recommendedName>
</protein>
<dbReference type="InterPro" id="IPR047684">
    <property type="entry name" value="Por_som-like"/>
</dbReference>
<evidence type="ECO:0000313" key="4">
    <source>
        <dbReference type="EMBL" id="ASC73921.1"/>
    </source>
</evidence>
<evidence type="ECO:0000256" key="1">
    <source>
        <dbReference type="RuleBase" id="RU363072"/>
    </source>
</evidence>
<gene>
    <name evidence="4" type="ORF">XM38_048950</name>
</gene>
<dbReference type="AlphaFoldDB" id="A0A1Z3HUC6"/>
<keyword evidence="2" id="KW-0175">Coiled coil</keyword>
<dbReference type="InterPro" id="IPR051465">
    <property type="entry name" value="Cell_Envelope_Struct_Comp"/>
</dbReference>
<dbReference type="GO" id="GO:0008643">
    <property type="term" value="P:carbohydrate transport"/>
    <property type="evidence" value="ECO:0007669"/>
    <property type="project" value="InterPro"/>
</dbReference>
<dbReference type="Pfam" id="PF00395">
    <property type="entry name" value="SLH"/>
    <property type="match status" value="1"/>
</dbReference>
<dbReference type="PROSITE" id="PS51272">
    <property type="entry name" value="SLH"/>
    <property type="match status" value="1"/>
</dbReference>
<dbReference type="PANTHER" id="PTHR43308:SF1">
    <property type="entry name" value="OUTER MEMBRANE PROTEIN ALPHA"/>
    <property type="match status" value="1"/>
</dbReference>
<dbReference type="InterPro" id="IPR001119">
    <property type="entry name" value="SLH_dom"/>
</dbReference>
<name>A0A1Z3HUC6_9CYAN</name>
<feature type="signal peptide" evidence="1">
    <location>
        <begin position="1"/>
        <end position="28"/>
    </location>
</feature>
<proteinExistence type="inferred from homology"/>
<keyword evidence="1" id="KW-0732">Signal</keyword>
<feature type="chain" id="PRO_5011832056" description="SLH domain-containing protein" evidence="1">
    <location>
        <begin position="29"/>
        <end position="502"/>
    </location>
</feature>
<dbReference type="PANTHER" id="PTHR43308">
    <property type="entry name" value="OUTER MEMBRANE PROTEIN ALPHA-RELATED"/>
    <property type="match status" value="1"/>
</dbReference>
<dbReference type="KEGG" id="hhg:XM38_048950"/>
<organism evidence="4 5">
    <name type="scientific">Halomicronema hongdechloris C2206</name>
    <dbReference type="NCBI Taxonomy" id="1641165"/>
    <lineage>
        <taxon>Bacteria</taxon>
        <taxon>Bacillati</taxon>
        <taxon>Cyanobacteriota</taxon>
        <taxon>Cyanophyceae</taxon>
        <taxon>Nodosilineales</taxon>
        <taxon>Nodosilineaceae</taxon>
        <taxon>Halomicronema</taxon>
    </lineage>
</organism>
<dbReference type="GO" id="GO:0015288">
    <property type="term" value="F:porin activity"/>
    <property type="evidence" value="ECO:0007669"/>
    <property type="project" value="InterPro"/>
</dbReference>
<dbReference type="RefSeq" id="WP_088431223.1">
    <property type="nucleotide sequence ID" value="NZ_CP021983.2"/>
</dbReference>
<reference evidence="4 5" key="1">
    <citation type="journal article" date="2016" name="Biochim. Biophys. Acta">
        <title>Characterization of red-shifted phycobilisomes isolated from the chlorophyll f-containing cyanobacterium Halomicronema hongdechloris.</title>
        <authorList>
            <person name="Li Y."/>
            <person name="Lin Y."/>
            <person name="Garvey C.J."/>
            <person name="Birch D."/>
            <person name="Corkery R.W."/>
            <person name="Loughlin P.C."/>
            <person name="Scheer H."/>
            <person name="Willows R.D."/>
            <person name="Chen M."/>
        </authorList>
    </citation>
    <scope>NUCLEOTIDE SEQUENCE [LARGE SCALE GENOMIC DNA]</scope>
    <source>
        <strain evidence="4 5">C2206</strain>
    </source>
</reference>
<keyword evidence="5" id="KW-1185">Reference proteome</keyword>
<dbReference type="GO" id="GO:0016020">
    <property type="term" value="C:membrane"/>
    <property type="evidence" value="ECO:0007669"/>
    <property type="project" value="InterPro"/>
</dbReference>